<keyword evidence="12" id="KW-0472">Membrane</keyword>
<dbReference type="InterPro" id="IPR011707">
    <property type="entry name" value="Cu-oxidase-like_N"/>
</dbReference>
<evidence type="ECO:0000313" key="17">
    <source>
        <dbReference type="EMBL" id="SHO47667.1"/>
    </source>
</evidence>
<keyword evidence="18" id="KW-1185">Reference proteome</keyword>
<dbReference type="CDD" id="cd04200">
    <property type="entry name" value="CuRO_2_ceruloplasmin_like"/>
    <property type="match status" value="1"/>
</dbReference>
<comment type="similarity">
    <text evidence="3">Belongs to the multicopper oxidase family.</text>
</comment>
<evidence type="ECO:0000256" key="6">
    <source>
        <dbReference type="ARBA" id="ARBA00022723"/>
    </source>
</evidence>
<evidence type="ECO:0000256" key="14">
    <source>
        <dbReference type="ARBA" id="ARBA00023180"/>
    </source>
</evidence>
<dbReference type="PANTHER" id="PTHR11709">
    <property type="entry name" value="MULTI-COPPER OXIDASE"/>
    <property type="match status" value="1"/>
</dbReference>
<reference evidence="18" key="1">
    <citation type="submission" date="2016-12" db="EMBL/GenBank/DDBJ databases">
        <authorList>
            <person name="Herbold C."/>
        </authorList>
    </citation>
    <scope>NUCLEOTIDE SEQUENCE [LARGE SCALE GENOMIC DNA]</scope>
</reference>
<comment type="cofactor">
    <cofactor evidence="1">
        <name>Cu cation</name>
        <dbReference type="ChEBI" id="CHEBI:23378"/>
    </cofactor>
</comment>
<dbReference type="RefSeq" id="WP_101010768.1">
    <property type="nucleotide sequence ID" value="NZ_FRFC01000005.1"/>
</dbReference>
<accession>A0A2H1EIX9</accession>
<dbReference type="Pfam" id="PF07732">
    <property type="entry name" value="Cu-oxidase_3"/>
    <property type="match status" value="1"/>
</dbReference>
<comment type="subcellular location">
    <subcellularLocation>
        <location evidence="2">Membrane</location>
        <topology evidence="2">Single-pass membrane protein</topology>
    </subcellularLocation>
</comment>
<dbReference type="InterPro" id="IPR002355">
    <property type="entry name" value="Cu_oxidase_Cu_BS"/>
</dbReference>
<keyword evidence="4" id="KW-0813">Transport</keyword>
<organism evidence="17 18">
    <name type="scientific">Nitrosotalea sinensis</name>
    <dbReference type="NCBI Taxonomy" id="1499975"/>
    <lineage>
        <taxon>Archaea</taxon>
        <taxon>Nitrososphaerota</taxon>
        <taxon>Nitrososphaeria</taxon>
        <taxon>Nitrosotaleales</taxon>
        <taxon>Nitrosotaleaceae</taxon>
        <taxon>Nitrosotalea</taxon>
    </lineage>
</organism>
<evidence type="ECO:0000256" key="13">
    <source>
        <dbReference type="ARBA" id="ARBA00023157"/>
    </source>
</evidence>
<sequence length="393" mass="44098">MNLIKIMFVVLAISFSAFASVVGYQYFTHENHNHDSLYDTNVPGQTYNYSGQTRTYYIASDEVQWNYAPTGINQITGVPLKDDKIASVYTISGKDRIGSTYIKCLYREYSDSTFTTQKTLGAKWEHLGMLGPVIHAEVGDVIKVVFKNNCSIPTSMHPHGVLYDKASEGAPYNDGVPDSDKPGESILPGNNFTYIWKVPERAGPGPHDPSSIVWMYHSHVDEVSDSYAGLEGPIIITRHGEANPDGTPKGVDREFVTMFSVMNENNSPYIDKNIQMFTQSPSSVNKDDDEFQESNLMHSINGYVYGNLPGLKMKANTHVRWYVVDVGTEVDLHTPHWHGETLLMNGMRTDMVELLPMSMKVLDMYPDNVGTWLFHCHVNDHLTAGMLSMFTVE</sequence>
<evidence type="ECO:0000256" key="3">
    <source>
        <dbReference type="ARBA" id="ARBA00010609"/>
    </source>
</evidence>
<feature type="domain" description="Plastocyanin-like" evidence="16">
    <location>
        <begin position="129"/>
        <end position="238"/>
    </location>
</feature>
<dbReference type="GO" id="GO:0016020">
    <property type="term" value="C:membrane"/>
    <property type="evidence" value="ECO:0007669"/>
    <property type="project" value="UniProtKB-SubCell"/>
</dbReference>
<dbReference type="SUPFAM" id="SSF49503">
    <property type="entry name" value="Cupredoxins"/>
    <property type="match status" value="2"/>
</dbReference>
<dbReference type="PROSITE" id="PS00080">
    <property type="entry name" value="MULTICOPPER_OXIDASE2"/>
    <property type="match status" value="1"/>
</dbReference>
<evidence type="ECO:0000259" key="16">
    <source>
        <dbReference type="Pfam" id="PF07732"/>
    </source>
</evidence>
<dbReference type="GO" id="GO:0006811">
    <property type="term" value="P:monoatomic ion transport"/>
    <property type="evidence" value="ECO:0007669"/>
    <property type="project" value="UniProtKB-KW"/>
</dbReference>
<dbReference type="FunFam" id="2.60.40.420:FF:000002">
    <property type="entry name" value="Hephaestin like 1"/>
    <property type="match status" value="1"/>
</dbReference>
<gene>
    <name evidence="17" type="ORF">NSIN_40172</name>
</gene>
<feature type="domain" description="Plastocyanin-like" evidence="15">
    <location>
        <begin position="295"/>
        <end position="393"/>
    </location>
</feature>
<protein>
    <submittedName>
        <fullName evidence="17">Putative Multicopper oxidase</fullName>
        <ecNumber evidence="17">1.-.-.-</ecNumber>
    </submittedName>
</protein>
<dbReference type="Gene3D" id="2.60.40.420">
    <property type="entry name" value="Cupredoxins - blue copper proteins"/>
    <property type="match status" value="1"/>
</dbReference>
<proteinExistence type="inferred from homology"/>
<dbReference type="EC" id="1.-.-.-" evidence="17"/>
<name>A0A2H1EIX9_9ARCH</name>
<keyword evidence="11" id="KW-0406">Ion transport</keyword>
<evidence type="ECO:0000256" key="1">
    <source>
        <dbReference type="ARBA" id="ARBA00001935"/>
    </source>
</evidence>
<keyword evidence="6" id="KW-0479">Metal-binding</keyword>
<evidence type="ECO:0000256" key="8">
    <source>
        <dbReference type="ARBA" id="ARBA00022737"/>
    </source>
</evidence>
<evidence type="ECO:0000256" key="7">
    <source>
        <dbReference type="ARBA" id="ARBA00022729"/>
    </source>
</evidence>
<evidence type="ECO:0000256" key="11">
    <source>
        <dbReference type="ARBA" id="ARBA00023065"/>
    </source>
</evidence>
<keyword evidence="5" id="KW-0812">Transmembrane</keyword>
<dbReference type="EMBL" id="FRFC01000005">
    <property type="protein sequence ID" value="SHO47667.1"/>
    <property type="molecule type" value="Genomic_DNA"/>
</dbReference>
<dbReference type="InterPro" id="IPR011706">
    <property type="entry name" value="Cu-oxidase_C"/>
</dbReference>
<keyword evidence="10 17" id="KW-0560">Oxidoreductase</keyword>
<keyword evidence="8" id="KW-0677">Repeat</keyword>
<evidence type="ECO:0000256" key="10">
    <source>
        <dbReference type="ARBA" id="ARBA00023002"/>
    </source>
</evidence>
<evidence type="ECO:0000259" key="15">
    <source>
        <dbReference type="Pfam" id="PF07731"/>
    </source>
</evidence>
<dbReference type="Pfam" id="PF07731">
    <property type="entry name" value="Cu-oxidase_2"/>
    <property type="match status" value="1"/>
</dbReference>
<keyword evidence="14" id="KW-0325">Glycoprotein</keyword>
<dbReference type="InterPro" id="IPR033138">
    <property type="entry name" value="Cu_oxidase_CS"/>
</dbReference>
<evidence type="ECO:0000256" key="4">
    <source>
        <dbReference type="ARBA" id="ARBA00022448"/>
    </source>
</evidence>
<keyword evidence="13" id="KW-1015">Disulfide bond</keyword>
<evidence type="ECO:0000313" key="18">
    <source>
        <dbReference type="Proteomes" id="UP000232412"/>
    </source>
</evidence>
<dbReference type="PROSITE" id="PS00079">
    <property type="entry name" value="MULTICOPPER_OXIDASE1"/>
    <property type="match status" value="1"/>
</dbReference>
<dbReference type="GO" id="GO:0016491">
    <property type="term" value="F:oxidoreductase activity"/>
    <property type="evidence" value="ECO:0007669"/>
    <property type="project" value="UniProtKB-KW"/>
</dbReference>
<dbReference type="InterPro" id="IPR008972">
    <property type="entry name" value="Cupredoxin"/>
</dbReference>
<evidence type="ECO:0000256" key="9">
    <source>
        <dbReference type="ARBA" id="ARBA00022989"/>
    </source>
</evidence>
<evidence type="ECO:0000256" key="12">
    <source>
        <dbReference type="ARBA" id="ARBA00023136"/>
    </source>
</evidence>
<dbReference type="Proteomes" id="UP000232412">
    <property type="component" value="Unassembled WGS sequence"/>
</dbReference>
<evidence type="ECO:0000256" key="5">
    <source>
        <dbReference type="ARBA" id="ARBA00022692"/>
    </source>
</evidence>
<dbReference type="PANTHER" id="PTHR11709:SF486">
    <property type="entry name" value="MULTICOPPER OXIDASE"/>
    <property type="match status" value="1"/>
</dbReference>
<keyword evidence="7" id="KW-0732">Signal</keyword>
<dbReference type="InterPro" id="IPR045087">
    <property type="entry name" value="Cu-oxidase_fam"/>
</dbReference>
<dbReference type="OrthoDB" id="10163at2157"/>
<dbReference type="AlphaFoldDB" id="A0A2H1EIX9"/>
<dbReference type="GO" id="GO:0005507">
    <property type="term" value="F:copper ion binding"/>
    <property type="evidence" value="ECO:0007669"/>
    <property type="project" value="InterPro"/>
</dbReference>
<keyword evidence="9" id="KW-1133">Transmembrane helix</keyword>
<evidence type="ECO:0000256" key="2">
    <source>
        <dbReference type="ARBA" id="ARBA00004167"/>
    </source>
</evidence>